<evidence type="ECO:0000313" key="2">
    <source>
        <dbReference type="EMBL" id="CAE7381305.1"/>
    </source>
</evidence>
<organism evidence="2 3">
    <name type="scientific">Symbiodinium natans</name>
    <dbReference type="NCBI Taxonomy" id="878477"/>
    <lineage>
        <taxon>Eukaryota</taxon>
        <taxon>Sar</taxon>
        <taxon>Alveolata</taxon>
        <taxon>Dinophyceae</taxon>
        <taxon>Suessiales</taxon>
        <taxon>Symbiodiniaceae</taxon>
        <taxon>Symbiodinium</taxon>
    </lineage>
</organism>
<reference evidence="2" key="1">
    <citation type="submission" date="2021-02" db="EMBL/GenBank/DDBJ databases">
        <authorList>
            <person name="Dougan E. K."/>
            <person name="Rhodes N."/>
            <person name="Thang M."/>
            <person name="Chan C."/>
        </authorList>
    </citation>
    <scope>NUCLEOTIDE SEQUENCE</scope>
</reference>
<gene>
    <name evidence="2" type="ORF">SNAT2548_LOCUS20815</name>
</gene>
<evidence type="ECO:0000256" key="1">
    <source>
        <dbReference type="SAM" id="MobiDB-lite"/>
    </source>
</evidence>
<feature type="compositionally biased region" description="Polar residues" evidence="1">
    <location>
        <begin position="479"/>
        <end position="491"/>
    </location>
</feature>
<feature type="compositionally biased region" description="Basic and acidic residues" evidence="1">
    <location>
        <begin position="97"/>
        <end position="107"/>
    </location>
</feature>
<comment type="caution">
    <text evidence="2">The sequence shown here is derived from an EMBL/GenBank/DDBJ whole genome shotgun (WGS) entry which is preliminary data.</text>
</comment>
<feature type="region of interest" description="Disordered" evidence="1">
    <location>
        <begin position="71"/>
        <end position="114"/>
    </location>
</feature>
<dbReference type="EMBL" id="CAJNDS010002224">
    <property type="protein sequence ID" value="CAE7381305.1"/>
    <property type="molecule type" value="Genomic_DNA"/>
</dbReference>
<dbReference type="AlphaFoldDB" id="A0A812QDS1"/>
<keyword evidence="3" id="KW-1185">Reference proteome</keyword>
<feature type="region of interest" description="Disordered" evidence="1">
    <location>
        <begin position="476"/>
        <end position="508"/>
    </location>
</feature>
<proteinExistence type="predicted"/>
<protein>
    <recommendedName>
        <fullName evidence="4">ISXO2-like transposase domain-containing protein</fullName>
    </recommendedName>
</protein>
<dbReference type="Proteomes" id="UP000604046">
    <property type="component" value="Unassembled WGS sequence"/>
</dbReference>
<sequence>MEVKFPWELQDAIVVFELLQKSKPSPKQLQQRLLVTARNDSLELEMNLPHLKPMPQDRSLPKWRSIFARRSRGKQKNAEENLEKQSEQPATNKGKRTYTDPRAESPGRKRGRSAVFARSAVQNRYSLDGILTSKPHEIAEILYELGICKDIRENVCPKCEKKDWKLEDRENSCLVRCRKCRYSESVVAQDRDLFCKRIALGSAVGCLWLMCTLNLSPDQAGLILGLDSRTVREQWDAFRSWLCPLVEKMNEELTVGGPGMDVEIDEVAFRSVAPPIYIAKLPYRLSQGGQGGGGPLSLEELRSVMVTSTGKPRLECGSICHTDSAKAYKQLDQPEGPLYDGTLQGRQFSQFKLAHTNVRHKPPHPEFTKNFHVKFWNGREWDEKDVVGGTQKMDGFFSSFRRKVGRQAFNTVGPTPERADALEKQLNQKVRLFQLQFWFSGSDVFQIFGAVRRAERTESGSASLAALSVFQPMFKASAQPEQESQNAQGDQHISEEECSLQSALFDDE</sequence>
<accession>A0A812QDS1</accession>
<evidence type="ECO:0008006" key="4">
    <source>
        <dbReference type="Google" id="ProtNLM"/>
    </source>
</evidence>
<evidence type="ECO:0000313" key="3">
    <source>
        <dbReference type="Proteomes" id="UP000604046"/>
    </source>
</evidence>
<name>A0A812QDS1_9DINO</name>
<feature type="compositionally biased region" description="Basic and acidic residues" evidence="1">
    <location>
        <begin position="76"/>
        <end position="86"/>
    </location>
</feature>